<gene>
    <name evidence="2" type="ORF">GGQ55_000221</name>
</gene>
<keyword evidence="1" id="KW-0472">Membrane</keyword>
<reference evidence="2 3" key="1">
    <citation type="submission" date="2020-07" db="EMBL/GenBank/DDBJ databases">
        <title>Sequencing the genomes of 1000 actinobacteria strains.</title>
        <authorList>
            <person name="Klenk H.-P."/>
        </authorList>
    </citation>
    <scope>NUCLEOTIDE SEQUENCE [LARGE SCALE GENOMIC DNA]</scope>
    <source>
        <strain evidence="2 3">DSM 104001</strain>
    </source>
</reference>
<sequence length="460" mass="48997">MARRRGRIGNALAVLAGARADILQVAPGSRAKFVALGGVLLSTGGLAVLSAAFAVHMAVGAVWPVAILIGLFWGLVIVNLDRMLLVGMAHDSSTKRNLLMAVPRVGLALVLGIVISTPLTLQIFHKEIDTEIVALQAEQSDAYKKSLDSDARFAGLPDLRDRVAAEQAIVASGGDGDTTLLPLTGAMTAAQTAYDQALATQQDLQNKAQCELNGTCGTGEPGTGEAYVQARAAADAQAAVVASAKSDLDAATAALSSGQARSASQAASSLETDQAELARLTADQTRLQQAFDATNADNTGILIRLQALGRLSDTNSTLGFAHFMLSLLFICIELLPVFMKTLLNFSPATAYDKLAEIRDDGDISVETMQQQTRREVERAQQELLILAEKERVDRQKEAVLARRRARLQLAAERQVVPADLQAEDDEPIRKPWDTGPIFEVAKNVVRSLRPRAGDRVDAAS</sequence>
<feature type="transmembrane region" description="Helical" evidence="1">
    <location>
        <begin position="101"/>
        <end position="121"/>
    </location>
</feature>
<evidence type="ECO:0000256" key="1">
    <source>
        <dbReference type="SAM" id="Phobius"/>
    </source>
</evidence>
<accession>A0A853CCR2</accession>
<evidence type="ECO:0000313" key="2">
    <source>
        <dbReference type="EMBL" id="NYJ03943.1"/>
    </source>
</evidence>
<keyword evidence="3" id="KW-1185">Reference proteome</keyword>
<keyword evidence="1" id="KW-1133">Transmembrane helix</keyword>
<proteinExistence type="predicted"/>
<keyword evidence="1" id="KW-0812">Transmembrane</keyword>
<dbReference type="RefSeq" id="WP_179714724.1">
    <property type="nucleotide sequence ID" value="NZ_JACBZT010000001.1"/>
</dbReference>
<evidence type="ECO:0008006" key="4">
    <source>
        <dbReference type="Google" id="ProtNLM"/>
    </source>
</evidence>
<dbReference type="EMBL" id="JACBZT010000001">
    <property type="protein sequence ID" value="NYJ03943.1"/>
    <property type="molecule type" value="Genomic_DNA"/>
</dbReference>
<dbReference type="Pfam" id="PF14362">
    <property type="entry name" value="DUF4407"/>
    <property type="match status" value="1"/>
</dbReference>
<feature type="transmembrane region" description="Helical" evidence="1">
    <location>
        <begin position="33"/>
        <end position="55"/>
    </location>
</feature>
<evidence type="ECO:0000313" key="3">
    <source>
        <dbReference type="Proteomes" id="UP000541969"/>
    </source>
</evidence>
<protein>
    <recommendedName>
        <fullName evidence="4">DUF4407 domain-containing protein</fullName>
    </recommendedName>
</protein>
<feature type="transmembrane region" description="Helical" evidence="1">
    <location>
        <begin position="61"/>
        <end position="80"/>
    </location>
</feature>
<dbReference type="Proteomes" id="UP000541969">
    <property type="component" value="Unassembled WGS sequence"/>
</dbReference>
<comment type="caution">
    <text evidence="2">The sequence shown here is derived from an EMBL/GenBank/DDBJ whole genome shotgun (WGS) entry which is preliminary data.</text>
</comment>
<dbReference type="InterPro" id="IPR025519">
    <property type="entry name" value="DUF4407"/>
</dbReference>
<organism evidence="2 3">
    <name type="scientific">Petropleomorpha daqingensis</name>
    <dbReference type="NCBI Taxonomy" id="2026353"/>
    <lineage>
        <taxon>Bacteria</taxon>
        <taxon>Bacillati</taxon>
        <taxon>Actinomycetota</taxon>
        <taxon>Actinomycetes</taxon>
        <taxon>Geodermatophilales</taxon>
        <taxon>Geodermatophilaceae</taxon>
        <taxon>Petropleomorpha</taxon>
    </lineage>
</organism>
<dbReference type="AlphaFoldDB" id="A0A853CCR2"/>
<name>A0A853CCR2_9ACTN</name>